<proteinExistence type="predicted"/>
<organism evidence="1 2">
    <name type="scientific">Acetomicrobium thermoterrenum DSM 13490</name>
    <dbReference type="NCBI Taxonomy" id="1120987"/>
    <lineage>
        <taxon>Bacteria</taxon>
        <taxon>Thermotogati</taxon>
        <taxon>Synergistota</taxon>
        <taxon>Synergistia</taxon>
        <taxon>Synergistales</taxon>
        <taxon>Acetomicrobiaceae</taxon>
        <taxon>Acetomicrobium</taxon>
    </lineage>
</organism>
<protein>
    <submittedName>
        <fullName evidence="1">Propanediol dehydratase medium subunit</fullName>
    </submittedName>
</protein>
<dbReference type="SUPFAM" id="SSF52968">
    <property type="entry name" value="B12-dependent dehydatase associated subunit"/>
    <property type="match status" value="1"/>
</dbReference>
<dbReference type="Pfam" id="PF02288">
    <property type="entry name" value="Dehydratase_MU"/>
    <property type="match status" value="1"/>
</dbReference>
<dbReference type="Proteomes" id="UP000199266">
    <property type="component" value="Unassembled WGS sequence"/>
</dbReference>
<reference evidence="2" key="1">
    <citation type="submission" date="2016-10" db="EMBL/GenBank/DDBJ databases">
        <authorList>
            <person name="Varghese N."/>
            <person name="Submissions S."/>
        </authorList>
    </citation>
    <scope>NUCLEOTIDE SEQUENCE [LARGE SCALE GENOMIC DNA]</scope>
    <source>
        <strain evidence="2">DSM 13490</strain>
    </source>
</reference>
<sequence>MEISDKELLKKIVGEVIRNLDAKEVSSVNNLHDVDDKFELREIGPAKRGIQRDEVVIGISPAYGRRLTKTITGIDVMAVLREIMAGIEEEGVKPRIVRVLKTADCAFIGHEAAKLSGSGVGIGLQTRGTAVIHQRDLLPLSNLELFPQAPVMTLQVFRAIGKNAAKYAKGETPQPVPTLQDPMSRPRYQAKSAIMHMEEVKYVQEETPSMELELRKKEAV</sequence>
<name>A0A1H3GD04_9BACT</name>
<accession>A0A1H3GD04</accession>
<dbReference type="RefSeq" id="WP_091461680.1">
    <property type="nucleotide sequence ID" value="NZ_FNPD01000008.1"/>
</dbReference>
<dbReference type="InterPro" id="IPR010254">
    <property type="entry name" value="B12-dep_deHydtase_bsu"/>
</dbReference>
<dbReference type="EMBL" id="FNPD01000008">
    <property type="protein sequence ID" value="SDY00374.1"/>
    <property type="molecule type" value="Genomic_DNA"/>
</dbReference>
<evidence type="ECO:0000313" key="2">
    <source>
        <dbReference type="Proteomes" id="UP000199266"/>
    </source>
</evidence>
<dbReference type="PIRSF" id="PIRSF018506">
    <property type="entry name" value="Prpndl_dhdrts_md"/>
    <property type="match status" value="1"/>
</dbReference>
<dbReference type="InterPro" id="IPR025541">
    <property type="entry name" value="Ppandiol/glycerol_DHydtase_msu"/>
</dbReference>
<keyword evidence="2" id="KW-1185">Reference proteome</keyword>
<dbReference type="Gene3D" id="3.40.50.10150">
    <property type="entry name" value="B12-dependent dehydatase associated subunit"/>
    <property type="match status" value="1"/>
</dbReference>
<dbReference type="NCBIfam" id="NF011616">
    <property type="entry name" value="PRK15042.1"/>
    <property type="match status" value="1"/>
</dbReference>
<evidence type="ECO:0000313" key="1">
    <source>
        <dbReference type="EMBL" id="SDY00374.1"/>
    </source>
</evidence>
<gene>
    <name evidence="1" type="ORF">SAMN03080603_01435</name>
</gene>
<dbReference type="InterPro" id="IPR003208">
    <property type="entry name" value="Dehydtase/Dehydtase_re"/>
</dbReference>
<dbReference type="AlphaFoldDB" id="A0A1H3GD04"/>